<keyword evidence="2" id="KW-1185">Reference proteome</keyword>
<organism evidence="1 2">
    <name type="scientific">Spiromyces aspiralis</name>
    <dbReference type="NCBI Taxonomy" id="68401"/>
    <lineage>
        <taxon>Eukaryota</taxon>
        <taxon>Fungi</taxon>
        <taxon>Fungi incertae sedis</taxon>
        <taxon>Zoopagomycota</taxon>
        <taxon>Kickxellomycotina</taxon>
        <taxon>Kickxellomycetes</taxon>
        <taxon>Kickxellales</taxon>
        <taxon>Kickxellaceae</taxon>
        <taxon>Spiromyces</taxon>
    </lineage>
</organism>
<proteinExistence type="predicted"/>
<feature type="non-terminal residue" evidence="1">
    <location>
        <position position="1"/>
    </location>
</feature>
<comment type="caution">
    <text evidence="1">The sequence shown here is derived from an EMBL/GenBank/DDBJ whole genome shotgun (WGS) entry which is preliminary data.</text>
</comment>
<reference evidence="1" key="1">
    <citation type="submission" date="2022-06" db="EMBL/GenBank/DDBJ databases">
        <title>Phylogenomic reconstructions and comparative analyses of Kickxellomycotina fungi.</title>
        <authorList>
            <person name="Reynolds N.K."/>
            <person name="Stajich J.E."/>
            <person name="Barry K."/>
            <person name="Grigoriev I.V."/>
            <person name="Crous P."/>
            <person name="Smith M.E."/>
        </authorList>
    </citation>
    <scope>NUCLEOTIDE SEQUENCE</scope>
    <source>
        <strain evidence="1">RSA 2271</strain>
    </source>
</reference>
<gene>
    <name evidence="1" type="ORF">EV182_008965</name>
</gene>
<name>A0ACC1H8B9_9FUNG</name>
<sequence>VLGQRLVTDGSTEELITEMREWVEGIITPLAKKQLTNRIRQYLIWAALLLVIEYRLVGITLDDKDYDRIAAPV</sequence>
<dbReference type="EMBL" id="JAMZIH010010269">
    <property type="protein sequence ID" value="KAJ1668990.1"/>
    <property type="molecule type" value="Genomic_DNA"/>
</dbReference>
<accession>A0ACC1H8B9</accession>
<protein>
    <submittedName>
        <fullName evidence="1">Uncharacterized protein</fullName>
    </submittedName>
</protein>
<evidence type="ECO:0000313" key="2">
    <source>
        <dbReference type="Proteomes" id="UP001145114"/>
    </source>
</evidence>
<dbReference type="Proteomes" id="UP001145114">
    <property type="component" value="Unassembled WGS sequence"/>
</dbReference>
<evidence type="ECO:0000313" key="1">
    <source>
        <dbReference type="EMBL" id="KAJ1668990.1"/>
    </source>
</evidence>
<feature type="non-terminal residue" evidence="1">
    <location>
        <position position="73"/>
    </location>
</feature>